<dbReference type="KEGG" id="bspl:114868552"/>
<evidence type="ECO:0000256" key="1">
    <source>
        <dbReference type="SAM" id="MobiDB-lite"/>
    </source>
</evidence>
<dbReference type="AlphaFoldDB" id="A0A9W2Y7U1"/>
<accession>A0A9W2Y7U1</accession>
<feature type="compositionally biased region" description="Basic and acidic residues" evidence="1">
    <location>
        <begin position="100"/>
        <end position="127"/>
    </location>
</feature>
<feature type="compositionally biased region" description="Low complexity" evidence="1">
    <location>
        <begin position="21"/>
        <end position="33"/>
    </location>
</feature>
<feature type="region of interest" description="Disordered" evidence="1">
    <location>
        <begin position="1"/>
        <end position="33"/>
    </location>
</feature>
<feature type="region of interest" description="Disordered" evidence="1">
    <location>
        <begin position="47"/>
        <end position="66"/>
    </location>
</feature>
<name>A0A9W2Y7U1_BETSP</name>
<feature type="compositionally biased region" description="Basic residues" evidence="1">
    <location>
        <begin position="159"/>
        <end position="173"/>
    </location>
</feature>
<sequence length="334" mass="36302">MDSLYEAVQSSSNAPPLPVPSRSSSRSCSRSCSPAALLDDNARWRGSGRSISMEMPHVQGSNSNKKKSIFNFRAHIYKSASDNEALDNPSRNAVLWQPARSREDLVHITSNHNEETRKAKHRSETKAGKGAHHCGTKKKEKPPSGQSSHANAPLEPKPAMKRSQKPGRKAGGRSRKEGSKKNLSSAVHPPSSALSPPTGPHRLDVSYRQKTKDKRPYLGKASTLPPQDSAAPGRCSGGVDLPGGATPTHAHQQRWSNPGDRSPAWGAIQHTCCRPLTEYRAYARDFPTSNNQEWEGRRQQDGGSGQDCGLQISSKVPRSITDVDLLESNVSLSL</sequence>
<organism evidence="2 3">
    <name type="scientific">Betta splendens</name>
    <name type="common">Siamese fighting fish</name>
    <dbReference type="NCBI Taxonomy" id="158456"/>
    <lineage>
        <taxon>Eukaryota</taxon>
        <taxon>Metazoa</taxon>
        <taxon>Chordata</taxon>
        <taxon>Craniata</taxon>
        <taxon>Vertebrata</taxon>
        <taxon>Euteleostomi</taxon>
        <taxon>Actinopterygii</taxon>
        <taxon>Neopterygii</taxon>
        <taxon>Teleostei</taxon>
        <taxon>Neoteleostei</taxon>
        <taxon>Acanthomorphata</taxon>
        <taxon>Anabantaria</taxon>
        <taxon>Anabantiformes</taxon>
        <taxon>Anabantoidei</taxon>
        <taxon>Osphronemidae</taxon>
        <taxon>Betta</taxon>
    </lineage>
</organism>
<keyword evidence="2" id="KW-1185">Reference proteome</keyword>
<reference evidence="3" key="1">
    <citation type="submission" date="2025-08" db="UniProtKB">
        <authorList>
            <consortium name="RefSeq"/>
        </authorList>
    </citation>
    <scope>IDENTIFICATION</scope>
</reference>
<feature type="region of interest" description="Disordered" evidence="1">
    <location>
        <begin position="290"/>
        <end position="313"/>
    </location>
</feature>
<feature type="compositionally biased region" description="Basic residues" evidence="1">
    <location>
        <begin position="128"/>
        <end position="140"/>
    </location>
</feature>
<dbReference type="Proteomes" id="UP000515150">
    <property type="component" value="Chromosome 13"/>
</dbReference>
<evidence type="ECO:0000313" key="3">
    <source>
        <dbReference type="RefSeq" id="XP_055370124.1"/>
    </source>
</evidence>
<dbReference type="OrthoDB" id="10047268at2759"/>
<feature type="region of interest" description="Disordered" evidence="1">
    <location>
        <begin position="96"/>
        <end position="263"/>
    </location>
</feature>
<protein>
    <submittedName>
        <fullName evidence="3">Uncharacterized protein LOC114868552</fullName>
    </submittedName>
</protein>
<gene>
    <name evidence="3" type="primary">LOC114868552</name>
</gene>
<dbReference type="GeneID" id="114868552"/>
<dbReference type="RefSeq" id="XP_055370124.1">
    <property type="nucleotide sequence ID" value="XM_055514149.1"/>
</dbReference>
<evidence type="ECO:0000313" key="2">
    <source>
        <dbReference type="Proteomes" id="UP000515150"/>
    </source>
</evidence>
<proteinExistence type="predicted"/>